<dbReference type="InterPro" id="IPR045337">
    <property type="entry name" value="MmgE_PrpD_C"/>
</dbReference>
<dbReference type="Gene3D" id="3.30.1330.120">
    <property type="entry name" value="2-methylcitrate dehydratase PrpD"/>
    <property type="match status" value="1"/>
</dbReference>
<evidence type="ECO:0000256" key="1">
    <source>
        <dbReference type="ARBA" id="ARBA00006174"/>
    </source>
</evidence>
<organism evidence="6">
    <name type="scientific">marine metagenome</name>
    <dbReference type="NCBI Taxonomy" id="408172"/>
    <lineage>
        <taxon>unclassified sequences</taxon>
        <taxon>metagenomes</taxon>
        <taxon>ecological metagenomes</taxon>
    </lineage>
</organism>
<accession>A0A381YNC6</accession>
<dbReference type="NCBIfam" id="NF006943">
    <property type="entry name" value="PRK09425.1"/>
    <property type="match status" value="1"/>
</dbReference>
<dbReference type="Pfam" id="PF19305">
    <property type="entry name" value="MmgE_PrpD_C"/>
    <property type="match status" value="1"/>
</dbReference>
<reference evidence="6" key="1">
    <citation type="submission" date="2018-05" db="EMBL/GenBank/DDBJ databases">
        <authorList>
            <person name="Lanie J.A."/>
            <person name="Ng W.-L."/>
            <person name="Kazmierczak K.M."/>
            <person name="Andrzejewski T.M."/>
            <person name="Davidsen T.M."/>
            <person name="Wayne K.J."/>
            <person name="Tettelin H."/>
            <person name="Glass J.I."/>
            <person name="Rusch D."/>
            <person name="Podicherti R."/>
            <person name="Tsui H.-C.T."/>
            <person name="Winkler M.E."/>
        </authorList>
    </citation>
    <scope>NUCLEOTIDE SEQUENCE</scope>
</reference>
<evidence type="ECO:0008006" key="7">
    <source>
        <dbReference type="Google" id="ProtNLM"/>
    </source>
</evidence>
<dbReference type="Gene3D" id="1.10.4100.10">
    <property type="entry name" value="2-methylcitrate dehydratase PrpD"/>
    <property type="match status" value="1"/>
</dbReference>
<dbReference type="EMBL" id="UINC01018651">
    <property type="protein sequence ID" value="SVA78525.1"/>
    <property type="molecule type" value="Genomic_DNA"/>
</dbReference>
<dbReference type="FunFam" id="3.30.1330.120:FF:000001">
    <property type="entry name" value="2-methylcitrate dehydratase"/>
    <property type="match status" value="1"/>
</dbReference>
<dbReference type="InterPro" id="IPR005656">
    <property type="entry name" value="MmgE_PrpD"/>
</dbReference>
<evidence type="ECO:0000256" key="2">
    <source>
        <dbReference type="ARBA" id="ARBA00022532"/>
    </source>
</evidence>
<dbReference type="InterPro" id="IPR045336">
    <property type="entry name" value="MmgE_PrpD_N"/>
</dbReference>
<gene>
    <name evidence="6" type="ORF">METZ01_LOCUS131379</name>
</gene>
<protein>
    <recommendedName>
        <fullName evidence="7">2-methylcitrate dehydratase</fullName>
    </recommendedName>
</protein>
<name>A0A381YNC6_9ZZZZ</name>
<feature type="domain" description="MmgE/PrpD C-terminal" evidence="5">
    <location>
        <begin position="278"/>
        <end position="441"/>
    </location>
</feature>
<dbReference type="GO" id="GO:0047547">
    <property type="term" value="F:2-methylcitrate dehydratase activity"/>
    <property type="evidence" value="ECO:0007669"/>
    <property type="project" value="InterPro"/>
</dbReference>
<dbReference type="InterPro" id="IPR012705">
    <property type="entry name" value="2Me_IsoCit_deHydtase_PrpD"/>
</dbReference>
<dbReference type="InterPro" id="IPR042183">
    <property type="entry name" value="MmgE/PrpD_sf_1"/>
</dbReference>
<keyword evidence="2" id="KW-0816">Tricarboxylic acid cycle</keyword>
<evidence type="ECO:0000313" key="6">
    <source>
        <dbReference type="EMBL" id="SVA78525.1"/>
    </source>
</evidence>
<dbReference type="InterPro" id="IPR042188">
    <property type="entry name" value="MmgE/PrpD_sf_2"/>
</dbReference>
<dbReference type="InterPro" id="IPR036148">
    <property type="entry name" value="MmgE/PrpD_sf"/>
</dbReference>
<dbReference type="PANTHER" id="PTHR16943">
    <property type="entry name" value="2-METHYLCITRATE DEHYDRATASE-RELATED"/>
    <property type="match status" value="1"/>
</dbReference>
<evidence type="ECO:0000256" key="3">
    <source>
        <dbReference type="ARBA" id="ARBA00023239"/>
    </source>
</evidence>
<comment type="similarity">
    <text evidence="1">Belongs to the PrpD family.</text>
</comment>
<proteinExistence type="inferred from homology"/>
<feature type="domain" description="MmgE/PrpD N-terminal" evidence="4">
    <location>
        <begin position="10"/>
        <end position="260"/>
    </location>
</feature>
<dbReference type="GO" id="GO:0006099">
    <property type="term" value="P:tricarboxylic acid cycle"/>
    <property type="evidence" value="ECO:0007669"/>
    <property type="project" value="UniProtKB-KW"/>
</dbReference>
<keyword evidence="3" id="KW-0456">Lyase</keyword>
<sequence>MPGTDNVIARIADYAVNYQPDSELALDTARLCLMDSIGCALLAMDYPACTKLLGPDVEGMIVPNGARVPGTRHQLDPVKAAFDIGAAIRWLDFNDTWLAAEWGHPSDNFGAIIPIADFISRSDVSGSSRSINVTEVLEMAVKAYEIQGVLALDNSFNNVGIDHVILVKVASTAVVTAMLGGDVEQVENAISNAWLDASLRTYRHAPNTGSRKSWAAGDAVSRAVRFSLNSMSGEMGYPSALTAPGWGFQDVWFRGEEITLQRELDSYVMENILFKVSFPAEFHAQTAVEAALELHPQVVSRLDQIDEVIITSQESALRIIDKTGPLNNPADRDHCIQYMTAIALLRGMLTAEDYEDEVAADPRVDQLRDKMTMQHDRRFTEDYIDPDKRSIANAVQVRFKDGSSTENITVEYPIGHRRRRQAAKPLLVDKFRANLSTQLDEVRVGGLVNLFSDQSTLGLMAVDELIDMLVLTVD</sequence>
<dbReference type="GO" id="GO:0051537">
    <property type="term" value="F:2 iron, 2 sulfur cluster binding"/>
    <property type="evidence" value="ECO:0007669"/>
    <property type="project" value="InterPro"/>
</dbReference>
<dbReference type="PANTHER" id="PTHR16943:SF8">
    <property type="entry name" value="2-METHYLCITRATE DEHYDRATASE"/>
    <property type="match status" value="1"/>
</dbReference>
<evidence type="ECO:0000259" key="5">
    <source>
        <dbReference type="Pfam" id="PF19305"/>
    </source>
</evidence>
<dbReference type="AlphaFoldDB" id="A0A381YNC6"/>
<dbReference type="NCBIfam" id="TIGR02330">
    <property type="entry name" value="prpD"/>
    <property type="match status" value="1"/>
</dbReference>
<dbReference type="Pfam" id="PF03972">
    <property type="entry name" value="MmgE_PrpD_N"/>
    <property type="match status" value="1"/>
</dbReference>
<dbReference type="SUPFAM" id="SSF103378">
    <property type="entry name" value="2-methylcitrate dehydratase PrpD"/>
    <property type="match status" value="1"/>
</dbReference>
<evidence type="ECO:0000259" key="4">
    <source>
        <dbReference type="Pfam" id="PF03972"/>
    </source>
</evidence>
<dbReference type="GO" id="GO:0019679">
    <property type="term" value="P:propionate metabolic process, methylcitrate cycle"/>
    <property type="evidence" value="ECO:0007669"/>
    <property type="project" value="InterPro"/>
</dbReference>